<accession>A0ABY9X8C4</accession>
<gene>
    <name evidence="4" type="ORF">F0U60_51640</name>
</gene>
<feature type="signal peptide" evidence="3">
    <location>
        <begin position="1"/>
        <end position="21"/>
    </location>
</feature>
<dbReference type="RefSeq" id="WP_395811920.1">
    <property type="nucleotide sequence ID" value="NZ_CP043494.1"/>
</dbReference>
<dbReference type="InterPro" id="IPR017996">
    <property type="entry name" value="MRJP/yellow-related"/>
</dbReference>
<dbReference type="EMBL" id="CP043494">
    <property type="protein sequence ID" value="WNG51643.1"/>
    <property type="molecule type" value="Genomic_DNA"/>
</dbReference>
<dbReference type="Pfam" id="PF03022">
    <property type="entry name" value="MRJP"/>
    <property type="match status" value="1"/>
</dbReference>
<dbReference type="PANTHER" id="PTHR10009:SF18">
    <property type="entry name" value="PROTEIN YELLOW-LIKE PROTEIN"/>
    <property type="match status" value="1"/>
</dbReference>
<sequence length="399" mass="42370">MSIQSCTPRALLLLGILSAGCATSGKTAQQGVQEERGTAAMHERFPALDKHPSGLEVVARLEQTPGNIAITPEGRIFLSQHPFGGPKHAVVELLPGGTTRPYPTEQWASAPGAEGTGLQTVIGVESDKNGVLWILDNGKGGGEGAKLVGWDTRGETLVKTIPLPQPVAVPNSFLQDLVVDADRGVAVLSDMGRGDLVGESMPALVVVDLKAGQGRRVLQGHPSLQPEDVSLSVEGRKITVPGKQGGPVEPRLGFNPIALDPKSEWLYFGSMSGETVWRVPMKDVIDPNQSPEALGKKVERYGKKAVSDGMSIDSAGNLYITDLGATAIGVTKPDGSYEPYVRDELLQWPDGLSYGPDGYFYVTVNQLHRHAVLNLGKAGTQPPFLVVRFKPLAPSAVGR</sequence>
<dbReference type="Gene3D" id="2.120.10.30">
    <property type="entry name" value="TolB, C-terminal domain"/>
    <property type="match status" value="1"/>
</dbReference>
<dbReference type="Proteomes" id="UP001611383">
    <property type="component" value="Chromosome"/>
</dbReference>
<evidence type="ECO:0008006" key="6">
    <source>
        <dbReference type="Google" id="ProtNLM"/>
    </source>
</evidence>
<name>A0ABY9X8C4_9BACT</name>
<comment type="subcellular location">
    <subcellularLocation>
        <location evidence="1">Secreted</location>
    </subcellularLocation>
</comment>
<dbReference type="PANTHER" id="PTHR10009">
    <property type="entry name" value="PROTEIN YELLOW-RELATED"/>
    <property type="match status" value="1"/>
</dbReference>
<keyword evidence="2" id="KW-0964">Secreted</keyword>
<dbReference type="SUPFAM" id="SSF101898">
    <property type="entry name" value="NHL repeat"/>
    <property type="match status" value="1"/>
</dbReference>
<proteinExistence type="predicted"/>
<keyword evidence="5" id="KW-1185">Reference proteome</keyword>
<evidence type="ECO:0000313" key="5">
    <source>
        <dbReference type="Proteomes" id="UP001611383"/>
    </source>
</evidence>
<dbReference type="InterPro" id="IPR011042">
    <property type="entry name" value="6-blade_b-propeller_TolB-like"/>
</dbReference>
<organism evidence="4 5">
    <name type="scientific">Archangium minus</name>
    <dbReference type="NCBI Taxonomy" id="83450"/>
    <lineage>
        <taxon>Bacteria</taxon>
        <taxon>Pseudomonadati</taxon>
        <taxon>Myxococcota</taxon>
        <taxon>Myxococcia</taxon>
        <taxon>Myxococcales</taxon>
        <taxon>Cystobacterineae</taxon>
        <taxon>Archangiaceae</taxon>
        <taxon>Archangium</taxon>
    </lineage>
</organism>
<evidence type="ECO:0000256" key="2">
    <source>
        <dbReference type="ARBA" id="ARBA00022525"/>
    </source>
</evidence>
<evidence type="ECO:0000256" key="3">
    <source>
        <dbReference type="SAM" id="SignalP"/>
    </source>
</evidence>
<protein>
    <recommendedName>
        <fullName evidence="6">Major royal jelly protein</fullName>
    </recommendedName>
</protein>
<keyword evidence="3" id="KW-0732">Signal</keyword>
<feature type="chain" id="PRO_5045466700" description="Major royal jelly protein" evidence="3">
    <location>
        <begin position="22"/>
        <end position="399"/>
    </location>
</feature>
<reference evidence="4 5" key="1">
    <citation type="submission" date="2019-08" db="EMBL/GenBank/DDBJ databases">
        <title>Archangium and Cystobacter genomes.</title>
        <authorList>
            <person name="Chen I.-C.K."/>
            <person name="Wielgoss S."/>
        </authorList>
    </citation>
    <scope>NUCLEOTIDE SEQUENCE [LARGE SCALE GENOMIC DNA]</scope>
    <source>
        <strain evidence="4 5">Cbm 6</strain>
    </source>
</reference>
<evidence type="ECO:0000313" key="4">
    <source>
        <dbReference type="EMBL" id="WNG51643.1"/>
    </source>
</evidence>
<evidence type="ECO:0000256" key="1">
    <source>
        <dbReference type="ARBA" id="ARBA00004613"/>
    </source>
</evidence>